<name>A0A895YK18_9ACTN</name>
<keyword evidence="7" id="KW-0548">Nucleotidyltransferase</keyword>
<gene>
    <name evidence="13" type="ORF">JQS43_05805</name>
</gene>
<evidence type="ECO:0000256" key="4">
    <source>
        <dbReference type="ARBA" id="ARBA00022490"/>
    </source>
</evidence>
<dbReference type="KEGG" id="nhy:JQS43_05805"/>
<dbReference type="Proteomes" id="UP000662857">
    <property type="component" value="Chromosome"/>
</dbReference>
<dbReference type="InterPro" id="IPR017945">
    <property type="entry name" value="DHBP_synth_RibB-like_a/b_dom"/>
</dbReference>
<evidence type="ECO:0000313" key="14">
    <source>
        <dbReference type="Proteomes" id="UP000662857"/>
    </source>
</evidence>
<dbReference type="GO" id="GO:0005737">
    <property type="term" value="C:cytoplasm"/>
    <property type="evidence" value="ECO:0007669"/>
    <property type="project" value="UniProtKB-SubCell"/>
</dbReference>
<evidence type="ECO:0000256" key="9">
    <source>
        <dbReference type="ARBA" id="ARBA00022840"/>
    </source>
</evidence>
<dbReference type="Gene3D" id="3.90.870.10">
    <property type="entry name" value="DHBP synthase"/>
    <property type="match status" value="1"/>
</dbReference>
<evidence type="ECO:0000256" key="1">
    <source>
        <dbReference type="ARBA" id="ARBA00004496"/>
    </source>
</evidence>
<comment type="catalytic activity">
    <reaction evidence="11">
        <text>L-threonine + hydrogencarbonate + ATP = L-threonylcarbamoyladenylate + diphosphate + H2O</text>
        <dbReference type="Rhea" id="RHEA:36407"/>
        <dbReference type="ChEBI" id="CHEBI:15377"/>
        <dbReference type="ChEBI" id="CHEBI:17544"/>
        <dbReference type="ChEBI" id="CHEBI:30616"/>
        <dbReference type="ChEBI" id="CHEBI:33019"/>
        <dbReference type="ChEBI" id="CHEBI:57926"/>
        <dbReference type="ChEBI" id="CHEBI:73682"/>
        <dbReference type="EC" id="2.7.7.87"/>
    </reaction>
</comment>
<dbReference type="RefSeq" id="WP_239678040.1">
    <property type="nucleotide sequence ID" value="NZ_CP070499.1"/>
</dbReference>
<dbReference type="AlphaFoldDB" id="A0A895YK18"/>
<dbReference type="SUPFAM" id="SSF55821">
    <property type="entry name" value="YrdC/RibB"/>
    <property type="match status" value="1"/>
</dbReference>
<dbReference type="GO" id="GO:0008033">
    <property type="term" value="P:tRNA processing"/>
    <property type="evidence" value="ECO:0007669"/>
    <property type="project" value="UniProtKB-KW"/>
</dbReference>
<dbReference type="GO" id="GO:0006450">
    <property type="term" value="P:regulation of translational fidelity"/>
    <property type="evidence" value="ECO:0007669"/>
    <property type="project" value="TreeGrafter"/>
</dbReference>
<dbReference type="PANTHER" id="PTHR17490">
    <property type="entry name" value="SUA5"/>
    <property type="match status" value="1"/>
</dbReference>
<dbReference type="GO" id="GO:0061710">
    <property type="term" value="F:L-threonylcarbamoyladenylate synthase"/>
    <property type="evidence" value="ECO:0007669"/>
    <property type="project" value="UniProtKB-EC"/>
</dbReference>
<evidence type="ECO:0000256" key="5">
    <source>
        <dbReference type="ARBA" id="ARBA00022679"/>
    </source>
</evidence>
<dbReference type="GO" id="GO:0005524">
    <property type="term" value="F:ATP binding"/>
    <property type="evidence" value="ECO:0007669"/>
    <property type="project" value="UniProtKB-KW"/>
</dbReference>
<dbReference type="EMBL" id="CP070499">
    <property type="protein sequence ID" value="QSB15849.1"/>
    <property type="molecule type" value="Genomic_DNA"/>
</dbReference>
<evidence type="ECO:0000259" key="12">
    <source>
        <dbReference type="PROSITE" id="PS51163"/>
    </source>
</evidence>
<dbReference type="GO" id="GO:0000049">
    <property type="term" value="F:tRNA binding"/>
    <property type="evidence" value="ECO:0007669"/>
    <property type="project" value="TreeGrafter"/>
</dbReference>
<keyword evidence="8" id="KW-0547">Nucleotide-binding</keyword>
<evidence type="ECO:0000256" key="3">
    <source>
        <dbReference type="ARBA" id="ARBA00012584"/>
    </source>
</evidence>
<proteinExistence type="inferred from homology"/>
<dbReference type="PROSITE" id="PS51163">
    <property type="entry name" value="YRDC"/>
    <property type="match status" value="1"/>
</dbReference>
<reference evidence="13" key="1">
    <citation type="submission" date="2021-02" db="EMBL/GenBank/DDBJ databases">
        <title>Natrosporangium hydrolyticum gen. nov., sp. nov, a haloalkaliphilic actinobacterium from a soda solonchak soil.</title>
        <authorList>
            <person name="Sorokin D.Y."/>
            <person name="Khijniak T.V."/>
            <person name="Zakharycheva A.P."/>
            <person name="Boueva O.V."/>
            <person name="Ariskina E.V."/>
            <person name="Hahnke R.L."/>
            <person name="Bunk B."/>
            <person name="Sproer C."/>
            <person name="Schumann P."/>
            <person name="Evtushenko L.I."/>
            <person name="Kublanov I.V."/>
        </authorList>
    </citation>
    <scope>NUCLEOTIDE SEQUENCE</scope>
    <source>
        <strain evidence="13">DSM 106523</strain>
    </source>
</reference>
<evidence type="ECO:0000256" key="8">
    <source>
        <dbReference type="ARBA" id="ARBA00022741"/>
    </source>
</evidence>
<dbReference type="InterPro" id="IPR050156">
    <property type="entry name" value="TC-AMP_synthase_SUA5"/>
</dbReference>
<sequence length="221" mass="23497">MKLYDCRNPAERDSGTAAAVAAARRGDLVVMPTDTLYGLGCDAFKKHAVKALFRAKDRNRDMPLIVMVGSRKTLDGLAYRLPKPARALADAFWPGALTIIVEHAKSLDWDLGETGGTVAVRMPLHPVALEVLREVGPMAVTSANKSSQPPAVTAEQAQEQLGYSARVYLDGGPSPAALPSTIVDLTTSQPELLRAGSIGVDRLREVVPDLVVPESESVTGA</sequence>
<evidence type="ECO:0000313" key="13">
    <source>
        <dbReference type="EMBL" id="QSB15849.1"/>
    </source>
</evidence>
<evidence type="ECO:0000256" key="6">
    <source>
        <dbReference type="ARBA" id="ARBA00022694"/>
    </source>
</evidence>
<dbReference type="EC" id="2.7.7.87" evidence="3"/>
<keyword evidence="5" id="KW-0808">Transferase</keyword>
<organism evidence="13 14">
    <name type="scientific">Natronosporangium hydrolyticum</name>
    <dbReference type="NCBI Taxonomy" id="2811111"/>
    <lineage>
        <taxon>Bacteria</taxon>
        <taxon>Bacillati</taxon>
        <taxon>Actinomycetota</taxon>
        <taxon>Actinomycetes</taxon>
        <taxon>Micromonosporales</taxon>
        <taxon>Micromonosporaceae</taxon>
        <taxon>Natronosporangium</taxon>
    </lineage>
</organism>
<comment type="similarity">
    <text evidence="2">Belongs to the SUA5 family.</text>
</comment>
<keyword evidence="6" id="KW-0819">tRNA processing</keyword>
<dbReference type="PANTHER" id="PTHR17490:SF16">
    <property type="entry name" value="THREONYLCARBAMOYL-AMP SYNTHASE"/>
    <property type="match status" value="1"/>
</dbReference>
<evidence type="ECO:0000256" key="2">
    <source>
        <dbReference type="ARBA" id="ARBA00007663"/>
    </source>
</evidence>
<evidence type="ECO:0000256" key="7">
    <source>
        <dbReference type="ARBA" id="ARBA00022695"/>
    </source>
</evidence>
<keyword evidence="9" id="KW-0067">ATP-binding</keyword>
<evidence type="ECO:0000256" key="10">
    <source>
        <dbReference type="ARBA" id="ARBA00029774"/>
    </source>
</evidence>
<dbReference type="InterPro" id="IPR006070">
    <property type="entry name" value="Sua5-like_dom"/>
</dbReference>
<dbReference type="NCBIfam" id="TIGR00057">
    <property type="entry name" value="L-threonylcarbamoyladenylate synthase"/>
    <property type="match status" value="1"/>
</dbReference>
<protein>
    <recommendedName>
        <fullName evidence="10">L-threonylcarbamoyladenylate synthase</fullName>
        <ecNumber evidence="3">2.7.7.87</ecNumber>
    </recommendedName>
    <alternativeName>
        <fullName evidence="10">L-threonylcarbamoyladenylate synthase</fullName>
    </alternativeName>
</protein>
<accession>A0A895YK18</accession>
<comment type="subcellular location">
    <subcellularLocation>
        <location evidence="1">Cytoplasm</location>
    </subcellularLocation>
</comment>
<feature type="domain" description="YrdC-like" evidence="12">
    <location>
        <begin position="13"/>
        <end position="198"/>
    </location>
</feature>
<evidence type="ECO:0000256" key="11">
    <source>
        <dbReference type="ARBA" id="ARBA00048366"/>
    </source>
</evidence>
<dbReference type="Pfam" id="PF01300">
    <property type="entry name" value="Sua5_yciO_yrdC"/>
    <property type="match status" value="1"/>
</dbReference>
<dbReference type="GO" id="GO:0003725">
    <property type="term" value="F:double-stranded RNA binding"/>
    <property type="evidence" value="ECO:0007669"/>
    <property type="project" value="InterPro"/>
</dbReference>
<keyword evidence="4" id="KW-0963">Cytoplasm</keyword>
<keyword evidence="14" id="KW-1185">Reference proteome</keyword>